<keyword evidence="2" id="KW-0680">Restriction system</keyword>
<keyword evidence="3" id="KW-0238">DNA-binding</keyword>
<keyword evidence="6" id="KW-0540">Nuclease</keyword>
<keyword evidence="7" id="KW-1185">Reference proteome</keyword>
<evidence type="ECO:0000256" key="2">
    <source>
        <dbReference type="ARBA" id="ARBA00022747"/>
    </source>
</evidence>
<evidence type="ECO:0000313" key="7">
    <source>
        <dbReference type="Proteomes" id="UP000241238"/>
    </source>
</evidence>
<reference evidence="7" key="1">
    <citation type="journal article" date="2018" name="MSphere">
        <title>Fusobacterium Genomics Using MinION and Illumina Sequencing Enables Genome Completion and Correction.</title>
        <authorList>
            <person name="Todd S.M."/>
            <person name="Settlage R.E."/>
            <person name="Lahmers K.K."/>
            <person name="Slade D.J."/>
        </authorList>
    </citation>
    <scope>NUCLEOTIDE SEQUENCE [LARGE SCALE GENOMIC DNA]</scope>
    <source>
        <strain evidence="7">ATCC 27725</strain>
    </source>
</reference>
<dbReference type="InterPro" id="IPR044946">
    <property type="entry name" value="Restrct_endonuc_typeI_TRD_sf"/>
</dbReference>
<evidence type="ECO:0000259" key="5">
    <source>
        <dbReference type="Pfam" id="PF01420"/>
    </source>
</evidence>
<dbReference type="EMBL" id="CP028103">
    <property type="protein sequence ID" value="AVQ31207.1"/>
    <property type="molecule type" value="Genomic_DNA"/>
</dbReference>
<evidence type="ECO:0000256" key="4">
    <source>
        <dbReference type="SAM" id="Coils"/>
    </source>
</evidence>
<dbReference type="SUPFAM" id="SSF116734">
    <property type="entry name" value="DNA methylase specificity domain"/>
    <property type="match status" value="2"/>
</dbReference>
<evidence type="ECO:0000313" key="6">
    <source>
        <dbReference type="EMBL" id="AVQ31207.1"/>
    </source>
</evidence>
<dbReference type="CDD" id="cd17260">
    <property type="entry name" value="RMtype1_S_EcoEI-TRD1-CR1_like"/>
    <property type="match status" value="1"/>
</dbReference>
<dbReference type="Gene3D" id="3.90.220.20">
    <property type="entry name" value="DNA methylase specificity domains"/>
    <property type="match status" value="2"/>
</dbReference>
<dbReference type="GO" id="GO:0004519">
    <property type="term" value="F:endonuclease activity"/>
    <property type="evidence" value="ECO:0007669"/>
    <property type="project" value="UniProtKB-KW"/>
</dbReference>
<dbReference type="Pfam" id="PF01420">
    <property type="entry name" value="Methylase_S"/>
    <property type="match status" value="2"/>
</dbReference>
<dbReference type="InterPro" id="IPR000055">
    <property type="entry name" value="Restrct_endonuc_typeI_TRD"/>
</dbReference>
<proteinExistence type="inferred from homology"/>
<sequence>MAKTKGLTFEEKLKEALIPKEEQPYEIPENWEWVKLGKVNNVITGSTPSKANEKYWENKNIFFVKPSDLYQKRNLKSSEEYIDERARDNVRILPKYSTLICCIGSIGKVAYSEVEVSTNQQINSLVPKKEIIFSLYNYYVANSNFFQSQMLNSAVATTIAILNKTNTENLRFPLPPLEEQKRIVEKLDSMFEKINRAKELIQEAKENIENRKESILNKAFRGELTVEWRKNNQTEDAIELLKSINDEKIKNWEQECVEAEKNGKKKPSKPKIEDIQNMIISKEEEPYEIPSKWKWVKLEYIIEINPKKKMLNIDENEKISFLPMRSISDITGEISNIEYESYSKLKKGYTQFLENDILFAKITPCMENGKCVIAKNLKNEIGYGTTEFHVLRTNYILNNKFLHNFLRQESFRQEAKYNMTGSVGFRRVPTEFLKEYMFPLPPLEEQKEIVRILDEILEKESKIKELVELEEAIELLEKSILDKAFRGKLGTQNKDDEPAIELLKKIL</sequence>
<keyword evidence="4" id="KW-0175">Coiled coil</keyword>
<feature type="domain" description="Type I restriction modification DNA specificity" evidence="5">
    <location>
        <begin position="28"/>
        <end position="204"/>
    </location>
</feature>
<keyword evidence="6" id="KW-0255">Endonuclease</keyword>
<feature type="coiled-coil region" evidence="4">
    <location>
        <begin position="187"/>
        <end position="218"/>
    </location>
</feature>
<name>A0ABN5JGM9_FUSVA</name>
<protein>
    <submittedName>
        <fullName evidence="6">Restriction endonuclease subunit S</fullName>
    </submittedName>
</protein>
<evidence type="ECO:0000256" key="1">
    <source>
        <dbReference type="ARBA" id="ARBA00010923"/>
    </source>
</evidence>
<dbReference type="InterPro" id="IPR051212">
    <property type="entry name" value="Type-I_RE_S_subunit"/>
</dbReference>
<organism evidence="6 7">
    <name type="scientific">Fusobacterium varium ATCC 27725</name>
    <dbReference type="NCBI Taxonomy" id="469618"/>
    <lineage>
        <taxon>Bacteria</taxon>
        <taxon>Fusobacteriati</taxon>
        <taxon>Fusobacteriota</taxon>
        <taxon>Fusobacteriia</taxon>
        <taxon>Fusobacteriales</taxon>
        <taxon>Fusobacteriaceae</taxon>
        <taxon>Fusobacterium</taxon>
    </lineage>
</organism>
<dbReference type="PANTHER" id="PTHR43140:SF1">
    <property type="entry name" value="TYPE I RESTRICTION ENZYME ECOKI SPECIFICITY SUBUNIT"/>
    <property type="match status" value="1"/>
</dbReference>
<dbReference type="PANTHER" id="PTHR43140">
    <property type="entry name" value="TYPE-1 RESTRICTION ENZYME ECOKI SPECIFICITY PROTEIN"/>
    <property type="match status" value="1"/>
</dbReference>
<gene>
    <name evidence="6" type="ORF">C4N18_08270</name>
</gene>
<dbReference type="CDD" id="cd17293">
    <property type="entry name" value="RMtype1_S_Ppo21ORF8840P_TRD1-CR1_like"/>
    <property type="match status" value="1"/>
</dbReference>
<evidence type="ECO:0000256" key="3">
    <source>
        <dbReference type="ARBA" id="ARBA00023125"/>
    </source>
</evidence>
<dbReference type="RefSeq" id="WP_005947020.1">
    <property type="nucleotide sequence ID" value="NZ_CP028103.1"/>
</dbReference>
<accession>A0ABN5JGM9</accession>
<feature type="domain" description="Type I restriction modification DNA specificity" evidence="5">
    <location>
        <begin position="290"/>
        <end position="465"/>
    </location>
</feature>
<dbReference type="Proteomes" id="UP000241238">
    <property type="component" value="Chromosome"/>
</dbReference>
<comment type="similarity">
    <text evidence="1">Belongs to the type-I restriction system S methylase family.</text>
</comment>
<keyword evidence="6" id="KW-0378">Hydrolase</keyword>
<dbReference type="GeneID" id="77467984"/>